<feature type="region of interest" description="Disordered" evidence="1">
    <location>
        <begin position="1"/>
        <end position="23"/>
    </location>
</feature>
<evidence type="ECO:0008006" key="4">
    <source>
        <dbReference type="Google" id="ProtNLM"/>
    </source>
</evidence>
<feature type="transmembrane region" description="Helical" evidence="2">
    <location>
        <begin position="31"/>
        <end position="52"/>
    </location>
</feature>
<keyword evidence="2" id="KW-0472">Membrane</keyword>
<keyword evidence="2" id="KW-0812">Transmembrane</keyword>
<dbReference type="EMBL" id="CADCVQ010000017">
    <property type="protein sequence ID" value="CAA9474904.1"/>
    <property type="molecule type" value="Genomic_DNA"/>
</dbReference>
<protein>
    <recommendedName>
        <fullName evidence="4">DUF3105 domain-containing protein</fullName>
    </recommendedName>
</protein>
<sequence length="224" mass="24689">MSSRKEEKERLRKEREERERAAAAKAKRARLLQLIGGVVVACAVIAGVAYAVSSGGGGDDGADVDDDQLKSAAQAAGCVYRAFPNEGEDHVTEKLTEADFKTNPPTSGAHNPEPAPDGIYVAGNEPEIANWVHTLEHGRILLQYRRGTERSVVTQLERLFNEDVDDSGRGYHSVVMQNNTNMPFEVAAVAWRHYVACREFTPKAIDAMRVFREELVDKAPEKIP</sequence>
<evidence type="ECO:0000313" key="3">
    <source>
        <dbReference type="EMBL" id="CAA9474904.1"/>
    </source>
</evidence>
<evidence type="ECO:0000256" key="1">
    <source>
        <dbReference type="SAM" id="MobiDB-lite"/>
    </source>
</evidence>
<dbReference type="Pfam" id="PF11303">
    <property type="entry name" value="DUF3105"/>
    <property type="match status" value="1"/>
</dbReference>
<evidence type="ECO:0000256" key="2">
    <source>
        <dbReference type="SAM" id="Phobius"/>
    </source>
</evidence>
<reference evidence="3" key="1">
    <citation type="submission" date="2020-02" db="EMBL/GenBank/DDBJ databases">
        <authorList>
            <person name="Meier V. D."/>
        </authorList>
    </citation>
    <scope>NUCLEOTIDE SEQUENCE</scope>
    <source>
        <strain evidence="3">AVDCRST_MAG67</strain>
    </source>
</reference>
<proteinExistence type="predicted"/>
<dbReference type="InterPro" id="IPR021454">
    <property type="entry name" value="DUF3105"/>
</dbReference>
<dbReference type="AlphaFoldDB" id="A0A6J4RJB5"/>
<accession>A0A6J4RJB5</accession>
<gene>
    <name evidence="3" type="ORF">AVDCRST_MAG67-470</name>
</gene>
<name>A0A6J4RJB5_9ACTN</name>
<keyword evidence="2" id="KW-1133">Transmembrane helix</keyword>
<organism evidence="3">
    <name type="scientific">uncultured Solirubrobacteraceae bacterium</name>
    <dbReference type="NCBI Taxonomy" id="1162706"/>
    <lineage>
        <taxon>Bacteria</taxon>
        <taxon>Bacillati</taxon>
        <taxon>Actinomycetota</taxon>
        <taxon>Thermoleophilia</taxon>
        <taxon>Solirubrobacterales</taxon>
        <taxon>Solirubrobacteraceae</taxon>
        <taxon>environmental samples</taxon>
    </lineage>
</organism>
<feature type="compositionally biased region" description="Basic and acidic residues" evidence="1">
    <location>
        <begin position="1"/>
        <end position="22"/>
    </location>
</feature>